<dbReference type="EMBL" id="ML978130">
    <property type="protein sequence ID" value="KAF2095936.1"/>
    <property type="molecule type" value="Genomic_DNA"/>
</dbReference>
<dbReference type="InterPro" id="IPR011008">
    <property type="entry name" value="Dimeric_a/b-barrel"/>
</dbReference>
<dbReference type="AlphaFoldDB" id="A0A9P4M2R2"/>
<dbReference type="SUPFAM" id="SSF54909">
    <property type="entry name" value="Dimeric alpha+beta barrel"/>
    <property type="match status" value="1"/>
</dbReference>
<evidence type="ECO:0000259" key="2">
    <source>
        <dbReference type="Pfam" id="PF07110"/>
    </source>
</evidence>
<organism evidence="3 4">
    <name type="scientific">Rhizodiscina lignyota</name>
    <dbReference type="NCBI Taxonomy" id="1504668"/>
    <lineage>
        <taxon>Eukaryota</taxon>
        <taxon>Fungi</taxon>
        <taxon>Dikarya</taxon>
        <taxon>Ascomycota</taxon>
        <taxon>Pezizomycotina</taxon>
        <taxon>Dothideomycetes</taxon>
        <taxon>Pleosporomycetidae</taxon>
        <taxon>Aulographales</taxon>
        <taxon>Rhizodiscinaceae</taxon>
        <taxon>Rhizodiscina</taxon>
    </lineage>
</organism>
<comment type="similarity">
    <text evidence="1">Belongs to the tpcK family.</text>
</comment>
<sequence length="141" mass="16366">MSSQSVIRLSMYFKRNPKLSEEEFHKYWTEDHAPLVSEWLAGHGVLRYVQNHFPPSTRAMAEGVKELPLADLLLPFDGVADFWMYKLEDFLNATKDPYYKEKVAADEDYLFDRTATRMTIGKEVVVIENGKVLQDKFVWAG</sequence>
<evidence type="ECO:0000256" key="1">
    <source>
        <dbReference type="ARBA" id="ARBA00005986"/>
    </source>
</evidence>
<gene>
    <name evidence="3" type="ORF">NA57DRAFT_78710</name>
</gene>
<feature type="domain" description="EthD" evidence="2">
    <location>
        <begin position="17"/>
        <end position="113"/>
    </location>
</feature>
<reference evidence="3" key="1">
    <citation type="journal article" date="2020" name="Stud. Mycol.">
        <title>101 Dothideomycetes genomes: a test case for predicting lifestyles and emergence of pathogens.</title>
        <authorList>
            <person name="Haridas S."/>
            <person name="Albert R."/>
            <person name="Binder M."/>
            <person name="Bloem J."/>
            <person name="Labutti K."/>
            <person name="Salamov A."/>
            <person name="Andreopoulos B."/>
            <person name="Baker S."/>
            <person name="Barry K."/>
            <person name="Bills G."/>
            <person name="Bluhm B."/>
            <person name="Cannon C."/>
            <person name="Castanera R."/>
            <person name="Culley D."/>
            <person name="Daum C."/>
            <person name="Ezra D."/>
            <person name="Gonzalez J."/>
            <person name="Henrissat B."/>
            <person name="Kuo A."/>
            <person name="Liang C."/>
            <person name="Lipzen A."/>
            <person name="Lutzoni F."/>
            <person name="Magnuson J."/>
            <person name="Mondo S."/>
            <person name="Nolan M."/>
            <person name="Ohm R."/>
            <person name="Pangilinan J."/>
            <person name="Park H.-J."/>
            <person name="Ramirez L."/>
            <person name="Alfaro M."/>
            <person name="Sun H."/>
            <person name="Tritt A."/>
            <person name="Yoshinaga Y."/>
            <person name="Zwiers L.-H."/>
            <person name="Turgeon B."/>
            <person name="Goodwin S."/>
            <person name="Spatafora J."/>
            <person name="Crous P."/>
            <person name="Grigoriev I."/>
        </authorList>
    </citation>
    <scope>NUCLEOTIDE SEQUENCE</scope>
    <source>
        <strain evidence="3">CBS 133067</strain>
    </source>
</reference>
<accession>A0A9P4M2R2</accession>
<dbReference type="Gene3D" id="3.30.70.100">
    <property type="match status" value="1"/>
</dbReference>
<comment type="caution">
    <text evidence="3">The sequence shown here is derived from an EMBL/GenBank/DDBJ whole genome shotgun (WGS) entry which is preliminary data.</text>
</comment>
<keyword evidence="4" id="KW-1185">Reference proteome</keyword>
<proteinExistence type="inferred from homology"/>
<dbReference type="Pfam" id="PF07110">
    <property type="entry name" value="EthD"/>
    <property type="match status" value="1"/>
</dbReference>
<dbReference type="OrthoDB" id="3183782at2759"/>
<evidence type="ECO:0000313" key="3">
    <source>
        <dbReference type="EMBL" id="KAF2095936.1"/>
    </source>
</evidence>
<evidence type="ECO:0000313" key="4">
    <source>
        <dbReference type="Proteomes" id="UP000799772"/>
    </source>
</evidence>
<protein>
    <recommendedName>
        <fullName evidence="2">EthD domain-containing protein</fullName>
    </recommendedName>
</protein>
<name>A0A9P4M2R2_9PEZI</name>
<dbReference type="InterPro" id="IPR009799">
    <property type="entry name" value="EthD_dom"/>
</dbReference>
<dbReference type="Proteomes" id="UP000799772">
    <property type="component" value="Unassembled WGS sequence"/>
</dbReference>
<dbReference type="GO" id="GO:0016491">
    <property type="term" value="F:oxidoreductase activity"/>
    <property type="evidence" value="ECO:0007669"/>
    <property type="project" value="InterPro"/>
</dbReference>